<feature type="compositionally biased region" description="Basic residues" evidence="8">
    <location>
        <begin position="511"/>
        <end position="522"/>
    </location>
</feature>
<dbReference type="EC" id="3.6.4.13" evidence="7"/>
<dbReference type="Proteomes" id="UP001165082">
    <property type="component" value="Unassembled WGS sequence"/>
</dbReference>
<dbReference type="AlphaFoldDB" id="A0A9W7AG67"/>
<proteinExistence type="inferred from homology"/>
<keyword evidence="13" id="KW-1185">Reference proteome</keyword>
<dbReference type="GO" id="GO:0003723">
    <property type="term" value="F:RNA binding"/>
    <property type="evidence" value="ECO:0007669"/>
    <property type="project" value="UniProtKB-UniRule"/>
</dbReference>
<dbReference type="InterPro" id="IPR001650">
    <property type="entry name" value="Helicase_C-like"/>
</dbReference>
<dbReference type="SMART" id="SM00487">
    <property type="entry name" value="DEXDc"/>
    <property type="match status" value="1"/>
</dbReference>
<dbReference type="PROSITE" id="PS51195">
    <property type="entry name" value="Q_MOTIF"/>
    <property type="match status" value="1"/>
</dbReference>
<protein>
    <recommendedName>
        <fullName evidence="7">ATP-dependent RNA helicase</fullName>
        <ecNumber evidence="7">3.6.4.13</ecNumber>
    </recommendedName>
</protein>
<feature type="domain" description="DEAD-box RNA helicase Q" evidence="11">
    <location>
        <begin position="43"/>
        <end position="71"/>
    </location>
</feature>
<dbReference type="InterPro" id="IPR014001">
    <property type="entry name" value="Helicase_ATP-bd"/>
</dbReference>
<evidence type="ECO:0000259" key="10">
    <source>
        <dbReference type="PROSITE" id="PS51194"/>
    </source>
</evidence>
<dbReference type="SMART" id="SM00490">
    <property type="entry name" value="HELICc"/>
    <property type="match status" value="1"/>
</dbReference>
<keyword evidence="3 7" id="KW-0347">Helicase</keyword>
<evidence type="ECO:0000259" key="11">
    <source>
        <dbReference type="PROSITE" id="PS51195"/>
    </source>
</evidence>
<dbReference type="InterPro" id="IPR014014">
    <property type="entry name" value="RNA_helicase_DEAD_Q_motif"/>
</dbReference>
<comment type="function">
    <text evidence="7">RNA helicase.</text>
</comment>
<dbReference type="GO" id="GO:0016787">
    <property type="term" value="F:hydrolase activity"/>
    <property type="evidence" value="ECO:0007669"/>
    <property type="project" value="UniProtKB-KW"/>
</dbReference>
<comment type="caution">
    <text evidence="12">The sequence shown here is derived from an EMBL/GenBank/DDBJ whole genome shotgun (WGS) entry which is preliminary data.</text>
</comment>
<dbReference type="PROSITE" id="PS51192">
    <property type="entry name" value="HELICASE_ATP_BIND_1"/>
    <property type="match status" value="1"/>
</dbReference>
<evidence type="ECO:0000256" key="7">
    <source>
        <dbReference type="RuleBase" id="RU365068"/>
    </source>
</evidence>
<dbReference type="GO" id="GO:0005524">
    <property type="term" value="F:ATP binding"/>
    <property type="evidence" value="ECO:0007669"/>
    <property type="project" value="UniProtKB-UniRule"/>
</dbReference>
<feature type="region of interest" description="Disordered" evidence="8">
    <location>
        <begin position="491"/>
        <end position="528"/>
    </location>
</feature>
<dbReference type="InterPro" id="IPR027417">
    <property type="entry name" value="P-loop_NTPase"/>
</dbReference>
<dbReference type="Pfam" id="PF00271">
    <property type="entry name" value="Helicase_C"/>
    <property type="match status" value="1"/>
</dbReference>
<evidence type="ECO:0000256" key="2">
    <source>
        <dbReference type="ARBA" id="ARBA00022801"/>
    </source>
</evidence>
<comment type="domain">
    <text evidence="7">The Q motif is unique to and characteristic of the DEAD box family of RNA helicases and controls ATP binding and hydrolysis.</text>
</comment>
<evidence type="ECO:0000313" key="13">
    <source>
        <dbReference type="Proteomes" id="UP001165082"/>
    </source>
</evidence>
<feature type="domain" description="Helicase ATP-binding" evidence="9">
    <location>
        <begin position="86"/>
        <end position="274"/>
    </location>
</feature>
<dbReference type="PROSITE" id="PS51194">
    <property type="entry name" value="HELICASE_CTER"/>
    <property type="match status" value="1"/>
</dbReference>
<feature type="short sequence motif" description="Q motif" evidence="6">
    <location>
        <begin position="43"/>
        <end position="71"/>
    </location>
</feature>
<dbReference type="Pfam" id="PF00270">
    <property type="entry name" value="DEAD"/>
    <property type="match status" value="1"/>
</dbReference>
<evidence type="ECO:0000313" key="12">
    <source>
        <dbReference type="EMBL" id="GMH69345.1"/>
    </source>
</evidence>
<evidence type="ECO:0000256" key="4">
    <source>
        <dbReference type="ARBA" id="ARBA00022840"/>
    </source>
</evidence>
<dbReference type="InterPro" id="IPR011545">
    <property type="entry name" value="DEAD/DEAH_box_helicase_dom"/>
</dbReference>
<dbReference type="GO" id="GO:0003724">
    <property type="term" value="F:RNA helicase activity"/>
    <property type="evidence" value="ECO:0007669"/>
    <property type="project" value="UniProtKB-EC"/>
</dbReference>
<evidence type="ECO:0000256" key="6">
    <source>
        <dbReference type="PROSITE-ProRule" id="PRU00552"/>
    </source>
</evidence>
<keyword evidence="5 7" id="KW-0694">RNA-binding</keyword>
<keyword evidence="4 7" id="KW-0067">ATP-binding</keyword>
<name>A0A9W7AG67_9STRA</name>
<gene>
    <name evidence="12" type="ORF">TrRE_jg4034</name>
</gene>
<organism evidence="12 13">
    <name type="scientific">Triparma retinervis</name>
    <dbReference type="NCBI Taxonomy" id="2557542"/>
    <lineage>
        <taxon>Eukaryota</taxon>
        <taxon>Sar</taxon>
        <taxon>Stramenopiles</taxon>
        <taxon>Ochrophyta</taxon>
        <taxon>Bolidophyceae</taxon>
        <taxon>Parmales</taxon>
        <taxon>Triparmaceae</taxon>
        <taxon>Triparma</taxon>
    </lineage>
</organism>
<comment type="catalytic activity">
    <reaction evidence="7">
        <text>ATP + H2O = ADP + phosphate + H(+)</text>
        <dbReference type="Rhea" id="RHEA:13065"/>
        <dbReference type="ChEBI" id="CHEBI:15377"/>
        <dbReference type="ChEBI" id="CHEBI:15378"/>
        <dbReference type="ChEBI" id="CHEBI:30616"/>
        <dbReference type="ChEBI" id="CHEBI:43474"/>
        <dbReference type="ChEBI" id="CHEBI:456216"/>
        <dbReference type="EC" id="3.6.4.13"/>
    </reaction>
</comment>
<dbReference type="SUPFAM" id="SSF52540">
    <property type="entry name" value="P-loop containing nucleoside triphosphate hydrolases"/>
    <property type="match status" value="1"/>
</dbReference>
<dbReference type="EMBL" id="BRXZ01004146">
    <property type="protein sequence ID" value="GMH69345.1"/>
    <property type="molecule type" value="Genomic_DNA"/>
</dbReference>
<feature type="domain" description="Helicase C-terminal" evidence="10">
    <location>
        <begin position="349"/>
        <end position="497"/>
    </location>
</feature>
<dbReference type="PANTHER" id="PTHR24031">
    <property type="entry name" value="RNA HELICASE"/>
    <property type="match status" value="1"/>
</dbReference>
<reference evidence="12" key="1">
    <citation type="submission" date="2022-07" db="EMBL/GenBank/DDBJ databases">
        <title>Genome analysis of Parmales, a sister group of diatoms, reveals the evolutionary specialization of diatoms from phago-mixotrophs to photoautotrophs.</title>
        <authorList>
            <person name="Ban H."/>
            <person name="Sato S."/>
            <person name="Yoshikawa S."/>
            <person name="Kazumasa Y."/>
            <person name="Nakamura Y."/>
            <person name="Ichinomiya M."/>
            <person name="Saitoh K."/>
            <person name="Sato N."/>
            <person name="Blanc-Mathieu R."/>
            <person name="Endo H."/>
            <person name="Kuwata A."/>
            <person name="Ogata H."/>
        </authorList>
    </citation>
    <scope>NUCLEOTIDE SEQUENCE</scope>
</reference>
<dbReference type="CDD" id="cd18787">
    <property type="entry name" value="SF2_C_DEAD"/>
    <property type="match status" value="1"/>
</dbReference>
<evidence type="ECO:0000256" key="1">
    <source>
        <dbReference type="ARBA" id="ARBA00022741"/>
    </source>
</evidence>
<dbReference type="OrthoDB" id="10256233at2759"/>
<accession>A0A9W7AG67</accession>
<sequence>MLLANVRTAGSFKGALTQFPHVHSGRGKSLPQFSRLFNAASGESFEKLGLHPSLISGLDKIGVSVPTVVQEKTLQHWPSSVEGASQEAPSTVTDLVIGSETGSGKTLAYLLPVFNELYAKGRSESKYKTSTFIVTPNKELSQQVLGVAATLAGTYSSVKWGGSETTEEAVDKLLSGEALSPEPPFTPTLAVLPGGLSSPTDFKPWRDGASTPPERFEDDPVHADIVICTPTTLAPIARDITNFDLFLGANNLIVDECDMVLDGGYFKALQDVLLGFRRKQKIDQDWDVKPTRHCFVGATIPDYGLRSVEAFITKKFPNATKISGSNVHSARHGGLTDVKWEEVDGDNDRFSQFLGLVEEGGLGRCMVFVNTVEAAENTVEALRSKGIEALPYHAKSSLQDRVDNLNSFRGSTDKLLVCTDLASRGLDIPDVQTVVQLQMAGNVVAHLHRMGRCGRGGKKGAGVVYYGSQERELVSVIREAENEQGSLQVEMDVEEETEGGKGKGKIDNAFSRKRGFRKKRKKAEKEKQ</sequence>
<comment type="similarity">
    <text evidence="7">Belongs to the DEAD box helicase family.</text>
</comment>
<evidence type="ECO:0000256" key="5">
    <source>
        <dbReference type="ARBA" id="ARBA00022884"/>
    </source>
</evidence>
<dbReference type="Gene3D" id="3.40.50.300">
    <property type="entry name" value="P-loop containing nucleotide triphosphate hydrolases"/>
    <property type="match status" value="2"/>
</dbReference>
<evidence type="ECO:0000259" key="9">
    <source>
        <dbReference type="PROSITE" id="PS51192"/>
    </source>
</evidence>
<evidence type="ECO:0000256" key="3">
    <source>
        <dbReference type="ARBA" id="ARBA00022806"/>
    </source>
</evidence>
<evidence type="ECO:0000256" key="8">
    <source>
        <dbReference type="SAM" id="MobiDB-lite"/>
    </source>
</evidence>
<keyword evidence="2 7" id="KW-0378">Hydrolase</keyword>
<keyword evidence="1 7" id="KW-0547">Nucleotide-binding</keyword>